<name>R7RST7_9CLOT</name>
<protein>
    <submittedName>
        <fullName evidence="2">Uncharacterized protein</fullName>
    </submittedName>
</protein>
<proteinExistence type="predicted"/>
<dbReference type="Proteomes" id="UP000014923">
    <property type="component" value="Unassembled WGS sequence"/>
</dbReference>
<keyword evidence="1" id="KW-0812">Transmembrane</keyword>
<comment type="caution">
    <text evidence="2">The sequence shown here is derived from an EMBL/GenBank/DDBJ whole genome shotgun (WGS) entry which is preliminary data.</text>
</comment>
<evidence type="ECO:0000313" key="3">
    <source>
        <dbReference type="Proteomes" id="UP000014923"/>
    </source>
</evidence>
<dbReference type="AlphaFoldDB" id="R7RST7"/>
<dbReference type="EMBL" id="CAVN010000097">
    <property type="protein sequence ID" value="CDF58353.1"/>
    <property type="molecule type" value="Genomic_DNA"/>
</dbReference>
<reference evidence="2" key="1">
    <citation type="submission" date="2013-03" db="EMBL/GenBank/DDBJ databases">
        <title>Draft genome sequence of the hydrogen-ethanol-producing anaerobic alkalithermophilic Caloramator celere.</title>
        <authorList>
            <person name="Ciranna A."/>
            <person name="Larjo A."/>
            <person name="Kivisto A."/>
            <person name="Santala V."/>
            <person name="Roos C."/>
            <person name="Karp M."/>
        </authorList>
    </citation>
    <scope>NUCLEOTIDE SEQUENCE [LARGE SCALE GENOMIC DNA]</scope>
    <source>
        <strain evidence="2">DSM 8682</strain>
    </source>
</reference>
<organism evidence="2 3">
    <name type="scientific">Thermobrachium celere DSM 8682</name>
    <dbReference type="NCBI Taxonomy" id="941824"/>
    <lineage>
        <taxon>Bacteria</taxon>
        <taxon>Bacillati</taxon>
        <taxon>Bacillota</taxon>
        <taxon>Clostridia</taxon>
        <taxon>Eubacteriales</taxon>
        <taxon>Clostridiaceae</taxon>
        <taxon>Thermobrachium</taxon>
    </lineage>
</organism>
<dbReference type="Gene3D" id="2.60.120.380">
    <property type="match status" value="1"/>
</dbReference>
<keyword evidence="3" id="KW-1185">Reference proteome</keyword>
<keyword evidence="1" id="KW-0472">Membrane</keyword>
<dbReference type="eggNOG" id="ENOG5033HZF">
    <property type="taxonomic scope" value="Bacteria"/>
</dbReference>
<keyword evidence="1" id="KW-1133">Transmembrane helix</keyword>
<dbReference type="RefSeq" id="WP_018662352.1">
    <property type="nucleotide sequence ID" value="NZ_HF952018.1"/>
</dbReference>
<evidence type="ECO:0000256" key="1">
    <source>
        <dbReference type="SAM" id="Phobius"/>
    </source>
</evidence>
<dbReference type="HOGENOM" id="CLU_1217526_0_0_9"/>
<gene>
    <name evidence="2" type="ORF">TCEL_00399</name>
</gene>
<sequence length="221" mass="25266">MNKKISIVFVLFFLFTITVVSAHKPIFENKDTTITSPIIIDDHTISYAVYGSLDDKNDVDFLEFDAKEGEKFYIEMLVPKIKSNIGFEPNFAIISKEISTKHEVPFTVPKGYGVINVVYPKNYENEFYEKFTQTKYLKGQSISGIINKSGKYIIAVYSAGKGGKYTLAIGKKEDFGIKDLITFPYVYFKIKYFFNPVFTCLGLAAIFIFIVGLINIKRKRR</sequence>
<accession>R7RST7</accession>
<feature type="transmembrane region" description="Helical" evidence="1">
    <location>
        <begin position="192"/>
        <end position="216"/>
    </location>
</feature>
<evidence type="ECO:0000313" key="2">
    <source>
        <dbReference type="EMBL" id="CDF58353.1"/>
    </source>
</evidence>
<dbReference type="OrthoDB" id="2380953at2"/>